<dbReference type="PROSITE" id="PS51873">
    <property type="entry name" value="TRIAD"/>
    <property type="match status" value="1"/>
</dbReference>
<feature type="compositionally biased region" description="Acidic residues" evidence="10">
    <location>
        <begin position="609"/>
        <end position="620"/>
    </location>
</feature>
<dbReference type="Proteomes" id="UP000085678">
    <property type="component" value="Unplaced"/>
</dbReference>
<protein>
    <recommendedName>
        <fullName evidence="2">RBR-type E3 ubiquitin transferase</fullName>
        <ecNumber evidence="2">2.3.2.31</ecNumber>
    </recommendedName>
</protein>
<evidence type="ECO:0000313" key="13">
    <source>
        <dbReference type="Proteomes" id="UP000085678"/>
    </source>
</evidence>
<dbReference type="Pfam" id="PF22191">
    <property type="entry name" value="IBR_1"/>
    <property type="match status" value="1"/>
</dbReference>
<evidence type="ECO:0000256" key="10">
    <source>
        <dbReference type="SAM" id="MobiDB-lite"/>
    </source>
</evidence>
<organism evidence="13 14">
    <name type="scientific">Lingula anatina</name>
    <name type="common">Brachiopod</name>
    <name type="synonym">Lingula unguis</name>
    <dbReference type="NCBI Taxonomy" id="7574"/>
    <lineage>
        <taxon>Eukaryota</taxon>
        <taxon>Metazoa</taxon>
        <taxon>Spiralia</taxon>
        <taxon>Lophotrochozoa</taxon>
        <taxon>Brachiopoda</taxon>
        <taxon>Linguliformea</taxon>
        <taxon>Lingulata</taxon>
        <taxon>Lingulida</taxon>
        <taxon>Linguloidea</taxon>
        <taxon>Lingulidae</taxon>
        <taxon>Lingula</taxon>
    </lineage>
</organism>
<accession>A0A1S3IJ79</accession>
<evidence type="ECO:0000256" key="4">
    <source>
        <dbReference type="ARBA" id="ARBA00022723"/>
    </source>
</evidence>
<dbReference type="CDD" id="cd20342">
    <property type="entry name" value="BRcat_RBR_RNF217"/>
    <property type="match status" value="1"/>
</dbReference>
<dbReference type="KEGG" id="lak:106164543"/>
<evidence type="ECO:0000256" key="1">
    <source>
        <dbReference type="ARBA" id="ARBA00001798"/>
    </source>
</evidence>
<dbReference type="GO" id="GO:0016567">
    <property type="term" value="P:protein ubiquitination"/>
    <property type="evidence" value="ECO:0007669"/>
    <property type="project" value="InterPro"/>
</dbReference>
<evidence type="ECO:0000256" key="5">
    <source>
        <dbReference type="ARBA" id="ARBA00022737"/>
    </source>
</evidence>
<feature type="transmembrane region" description="Helical" evidence="11">
    <location>
        <begin position="497"/>
        <end position="523"/>
    </location>
</feature>
<dbReference type="SUPFAM" id="SSF57850">
    <property type="entry name" value="RING/U-box"/>
    <property type="match status" value="3"/>
</dbReference>
<evidence type="ECO:0000256" key="8">
    <source>
        <dbReference type="ARBA" id="ARBA00022833"/>
    </source>
</evidence>
<dbReference type="RefSeq" id="XP_013397941.1">
    <property type="nucleotide sequence ID" value="XM_013542487.1"/>
</dbReference>
<comment type="catalytic activity">
    <reaction evidence="1">
        <text>[E2 ubiquitin-conjugating enzyme]-S-ubiquitinyl-L-cysteine + [acceptor protein]-L-lysine = [E2 ubiquitin-conjugating enzyme]-L-cysteine + [acceptor protein]-N(6)-ubiquitinyl-L-lysine.</text>
        <dbReference type="EC" id="2.3.2.31"/>
    </reaction>
</comment>
<feature type="compositionally biased region" description="Polar residues" evidence="10">
    <location>
        <begin position="102"/>
        <end position="125"/>
    </location>
</feature>
<keyword evidence="5" id="KW-0677">Repeat</keyword>
<dbReference type="InterPro" id="IPR047551">
    <property type="entry name" value="BRcat_RBR_RNF217"/>
</dbReference>
<dbReference type="InParanoid" id="A0A1S3IJ79"/>
<feature type="region of interest" description="Disordered" evidence="10">
    <location>
        <begin position="58"/>
        <end position="131"/>
    </location>
</feature>
<evidence type="ECO:0000256" key="9">
    <source>
        <dbReference type="SAM" id="Coils"/>
    </source>
</evidence>
<feature type="region of interest" description="Disordered" evidence="10">
    <location>
        <begin position="651"/>
        <end position="683"/>
    </location>
</feature>
<keyword evidence="11" id="KW-1133">Transmembrane helix</keyword>
<dbReference type="GO" id="GO:0061630">
    <property type="term" value="F:ubiquitin protein ligase activity"/>
    <property type="evidence" value="ECO:0007669"/>
    <property type="project" value="UniProtKB-EC"/>
</dbReference>
<evidence type="ECO:0000259" key="12">
    <source>
        <dbReference type="PROSITE" id="PS51873"/>
    </source>
</evidence>
<dbReference type="InterPro" id="IPR013083">
    <property type="entry name" value="Znf_RING/FYVE/PHD"/>
</dbReference>
<dbReference type="EC" id="2.3.2.31" evidence="2"/>
<evidence type="ECO:0000256" key="11">
    <source>
        <dbReference type="SAM" id="Phobius"/>
    </source>
</evidence>
<evidence type="ECO:0000313" key="14">
    <source>
        <dbReference type="RefSeq" id="XP_013397941.1"/>
    </source>
</evidence>
<keyword evidence="8" id="KW-0862">Zinc</keyword>
<feature type="compositionally biased region" description="Low complexity" evidence="10">
    <location>
        <begin position="663"/>
        <end position="673"/>
    </location>
</feature>
<dbReference type="InterPro" id="IPR031127">
    <property type="entry name" value="E3_UB_ligase_RBR"/>
</dbReference>
<evidence type="ECO:0000256" key="6">
    <source>
        <dbReference type="ARBA" id="ARBA00022771"/>
    </source>
</evidence>
<feature type="compositionally biased region" description="Polar residues" evidence="10">
    <location>
        <begin position="594"/>
        <end position="608"/>
    </location>
</feature>
<feature type="region of interest" description="Disordered" evidence="10">
    <location>
        <begin position="594"/>
        <end position="620"/>
    </location>
</feature>
<dbReference type="SMART" id="SM00647">
    <property type="entry name" value="IBR"/>
    <property type="match status" value="2"/>
</dbReference>
<keyword evidence="13" id="KW-1185">Reference proteome</keyword>
<dbReference type="Pfam" id="PF01485">
    <property type="entry name" value="IBR"/>
    <property type="match status" value="1"/>
</dbReference>
<gene>
    <name evidence="14" type="primary">LOC106164543</name>
</gene>
<keyword evidence="7" id="KW-0833">Ubl conjugation pathway</keyword>
<sequence length="768" mass="86483">MADTSCMKKVTNAVDSLPEGHLKYETSSADSSYDSFPFWHLSPDLFSSRLSVTENLDSDKDEIHPGSNNRKSEGNFAKSASNTSPRKKKRGKVRKSSRTKTQGFVNTVSEMNATVTDSTVTSSEQDGPPALGGLHRQLMEEIERFDSKTLTHPRGSFRTNPCGSFRRMGPFGCIIKVPHEPEGSISSTEAWDTDWDSDGWDNSPEDDDTLIPDLEAAAQQLQMLLAREDLAEEMGWGLRENHPAKPPFPLGPLQTTECMVCFDTRDLHLRHCCQLPVCNECLKEYFRTQVEQANVKLGCVNPSCDAYVHRDEIIFMLEPEMKDKFYRFLVDANKEPHVKTCPRCSKIMTLKKEDLTQSKSMKAGYSVTCSECHLVWCFPCQAPWHEGVTCKQFKKGDKLLRQWAKEYHYGQPNAKRCPSCKIFIQRTTGCDHMTCSGCKTEFCYRCGERFRELKFIGNHYNRLSIFGCKYKYLPEKPVQRRLIRGSIFGGKLLAAPLLAGLAIGAGGVLLGIGAIALPFYASYKLHKFISHKKMLKRQRRRQEEIKRRMQQMRDEYKRNVELRKRSLEPRAPIVSDFCWPILEIPVDINHLAAQSSEPPSVSNTGSNNVDDEEEESDFEFEDDDIVLSELLGLPMIDPNISKYFLKVGQARGKSQEKSEEQDASGPSSSSDGSHVPGEQAGENCNQVDLNSQEAAGPSNPGISNHHRNPIDVAITTEKDTALPPVQPVWQKFSFQERLEPNLAHPSVVGSTSIEEDKETGEVIFITKL</sequence>
<feature type="compositionally biased region" description="Basic residues" evidence="10">
    <location>
        <begin position="85"/>
        <end position="98"/>
    </location>
</feature>
<dbReference type="InterPro" id="IPR002867">
    <property type="entry name" value="IBR_dom"/>
</dbReference>
<reference evidence="14" key="1">
    <citation type="submission" date="2025-08" db="UniProtKB">
        <authorList>
            <consortium name="RefSeq"/>
        </authorList>
    </citation>
    <scope>IDENTIFICATION</scope>
    <source>
        <tissue evidence="14">Gonads</tissue>
    </source>
</reference>
<dbReference type="Gene3D" id="1.20.120.1750">
    <property type="match status" value="1"/>
</dbReference>
<dbReference type="GeneID" id="106164543"/>
<dbReference type="CDD" id="cd20350">
    <property type="entry name" value="Rcat_RBR_RNF217"/>
    <property type="match status" value="1"/>
</dbReference>
<name>A0A1S3IJ79_LINAN</name>
<dbReference type="STRING" id="7574.A0A1S3IJ79"/>
<dbReference type="GO" id="GO:0008270">
    <property type="term" value="F:zinc ion binding"/>
    <property type="evidence" value="ECO:0007669"/>
    <property type="project" value="UniProtKB-KW"/>
</dbReference>
<feature type="coiled-coil region" evidence="9">
    <location>
        <begin position="532"/>
        <end position="559"/>
    </location>
</feature>
<evidence type="ECO:0000256" key="2">
    <source>
        <dbReference type="ARBA" id="ARBA00012251"/>
    </source>
</evidence>
<dbReference type="PANTHER" id="PTHR11685">
    <property type="entry name" value="RBR FAMILY RING FINGER AND IBR DOMAIN-CONTAINING"/>
    <property type="match status" value="1"/>
</dbReference>
<keyword evidence="4" id="KW-0479">Metal-binding</keyword>
<keyword evidence="11" id="KW-0812">Transmembrane</keyword>
<keyword evidence="9" id="KW-0175">Coiled coil</keyword>
<dbReference type="InterPro" id="IPR044066">
    <property type="entry name" value="TRIAD_supradom"/>
</dbReference>
<dbReference type="OrthoDB" id="10009520at2759"/>
<feature type="domain" description="RING-type" evidence="12">
    <location>
        <begin position="254"/>
        <end position="472"/>
    </location>
</feature>
<keyword evidence="11" id="KW-0472">Membrane</keyword>
<dbReference type="Gene3D" id="3.30.40.10">
    <property type="entry name" value="Zinc/RING finger domain, C3HC4 (zinc finger)"/>
    <property type="match status" value="1"/>
</dbReference>
<dbReference type="InterPro" id="IPR047552">
    <property type="entry name" value="Rcat_RBR_RNF217"/>
</dbReference>
<keyword evidence="3" id="KW-0808">Transferase</keyword>
<keyword evidence="6" id="KW-0863">Zinc-finger</keyword>
<proteinExistence type="predicted"/>
<evidence type="ECO:0000256" key="7">
    <source>
        <dbReference type="ARBA" id="ARBA00022786"/>
    </source>
</evidence>
<evidence type="ECO:0000256" key="3">
    <source>
        <dbReference type="ARBA" id="ARBA00022679"/>
    </source>
</evidence>
<dbReference type="AlphaFoldDB" id="A0A1S3IJ79"/>